<dbReference type="CDD" id="cd13970">
    <property type="entry name" value="ABC1_ADCK3"/>
    <property type="match status" value="1"/>
</dbReference>
<protein>
    <submittedName>
        <fullName evidence="6">ABC1 family protein</fullName>
    </submittedName>
</protein>
<keyword evidence="4" id="KW-0067">ATP-binding</keyword>
<evidence type="ECO:0000313" key="6">
    <source>
        <dbReference type="EMBL" id="OII77217.1"/>
    </source>
</evidence>
<name>A0A1J4MSJ2_9CRYT</name>
<dbReference type="GO" id="GO:0005524">
    <property type="term" value="F:ATP binding"/>
    <property type="evidence" value="ECO:0007669"/>
    <property type="project" value="UniProtKB-KW"/>
</dbReference>
<keyword evidence="3" id="KW-0547">Nucleotide-binding</keyword>
<dbReference type="InterPro" id="IPR004147">
    <property type="entry name" value="ABC1_dom"/>
</dbReference>
<dbReference type="InterPro" id="IPR051409">
    <property type="entry name" value="Atypical_kinase_ADCK"/>
</dbReference>
<evidence type="ECO:0000256" key="1">
    <source>
        <dbReference type="ARBA" id="ARBA00009670"/>
    </source>
</evidence>
<accession>A0A1J4MSJ2</accession>
<dbReference type="PROSITE" id="PS50011">
    <property type="entry name" value="PROTEIN_KINASE_DOM"/>
    <property type="match status" value="1"/>
</dbReference>
<dbReference type="InterPro" id="IPR011009">
    <property type="entry name" value="Kinase-like_dom_sf"/>
</dbReference>
<evidence type="ECO:0000259" key="5">
    <source>
        <dbReference type="PROSITE" id="PS50011"/>
    </source>
</evidence>
<dbReference type="GO" id="GO:0006744">
    <property type="term" value="P:ubiquinone biosynthetic process"/>
    <property type="evidence" value="ECO:0007669"/>
    <property type="project" value="TreeGrafter"/>
</dbReference>
<feature type="domain" description="Protein kinase" evidence="5">
    <location>
        <begin position="275"/>
        <end position="632"/>
    </location>
</feature>
<keyword evidence="7" id="KW-1185">Reference proteome</keyword>
<evidence type="ECO:0000256" key="2">
    <source>
        <dbReference type="ARBA" id="ARBA00022679"/>
    </source>
</evidence>
<dbReference type="RefSeq" id="XP_067069063.1">
    <property type="nucleotide sequence ID" value="XM_067212285.1"/>
</dbReference>
<reference evidence="6 7" key="1">
    <citation type="submission" date="2016-10" db="EMBL/GenBank/DDBJ databases">
        <title>Reductive evolution of mitochondrial metabolism and differential evolution of invasion-related proteins in Cryptosporidium.</title>
        <authorList>
            <person name="Liu S."/>
            <person name="Roellig D.M."/>
            <person name="Guo Y."/>
            <person name="Li N."/>
            <person name="Frace M.A."/>
            <person name="Tang K."/>
            <person name="Zhang L."/>
            <person name="Feng Y."/>
            <person name="Xiao L."/>
        </authorList>
    </citation>
    <scope>NUCLEOTIDE SEQUENCE [LARGE SCALE GENOMIC DNA]</scope>
    <source>
        <strain evidence="6">30847</strain>
    </source>
</reference>
<sequence length="632" mass="72837">MFRKVIKFVDTGSFGYLLKRSRHHCTTFYIFYHIHELLAYALIPELYTGVKWILYKHESLDYTKNRHNNYSAINYIDKKMQSAGKLKQNRSIKSYINNGEVIGTGSLIINDYIGISKTDNTDSVDEDLRVFHNTDKLKHEDLKLIKHDTELNEPITIPTLGISRFYHVGNMALRVLGGTLRNTYKDYMNGKGISIRNNIMCEENAIIIGQTLRRLRGAALKFGQILSLHNHYIPKVLSDNLSLTHSKAYEMPVKQLYSILENELGSDWKDHYFEYFNEIPFAAASIGQVHYGRLNPTFLMTDTFGVSGGHKINLEVAVKVQYPNIEGCIRNDLNSLLLLSNYTSIFPKGLYIKDLVKELQLELIAECDYKNEALFMEIYKNLLIPSLSVFNKHEDFYVPRVYKQLSTAKVLVTEYFNPKECAPLSDYFVHDNEIPNTSNDKIRNKIAESLLYLTLQEFLMFNIMQTDPNPANFLYDSKKNRLILLDFGATRSYSKEFVYNYWKLIQYAVEGDIDSVKSQSIQLGFLTGCEQDDMIKAHTLAVMKVAEPFIDTKSNGIVNTYDFSTCNVIDYIAQTFPKVISSRENPPRPEVYSLHRRLAGCFVLCNKLAAKVNASEIYRHVVEEFRKSLRIS</sequence>
<comment type="similarity">
    <text evidence="1">Belongs to the protein kinase superfamily. ADCK protein kinase family.</text>
</comment>
<evidence type="ECO:0000313" key="7">
    <source>
        <dbReference type="Proteomes" id="UP000186804"/>
    </source>
</evidence>
<dbReference type="GO" id="GO:0004672">
    <property type="term" value="F:protein kinase activity"/>
    <property type="evidence" value="ECO:0007669"/>
    <property type="project" value="InterPro"/>
</dbReference>
<dbReference type="InterPro" id="IPR034646">
    <property type="entry name" value="ADCK3_dom"/>
</dbReference>
<dbReference type="InterPro" id="IPR000719">
    <property type="entry name" value="Prot_kinase_dom"/>
</dbReference>
<dbReference type="AlphaFoldDB" id="A0A1J4MSJ2"/>
<dbReference type="Pfam" id="PF03109">
    <property type="entry name" value="ABC1"/>
    <property type="match status" value="1"/>
</dbReference>
<keyword evidence="2" id="KW-0808">Transferase</keyword>
<dbReference type="EMBL" id="LRBS01000044">
    <property type="protein sequence ID" value="OII77217.1"/>
    <property type="molecule type" value="Genomic_DNA"/>
</dbReference>
<comment type="caution">
    <text evidence="6">The sequence shown here is derived from an EMBL/GenBank/DDBJ whole genome shotgun (WGS) entry which is preliminary data.</text>
</comment>
<gene>
    <name evidence="6" type="ORF">cand_020550</name>
</gene>
<dbReference type="PANTHER" id="PTHR43851">
    <property type="match status" value="1"/>
</dbReference>
<dbReference type="Proteomes" id="UP000186804">
    <property type="component" value="Unassembled WGS sequence"/>
</dbReference>
<dbReference type="GeneID" id="92366239"/>
<dbReference type="OrthoDB" id="201153at2759"/>
<organism evidence="6 7">
    <name type="scientific">Cryptosporidium andersoni</name>
    <dbReference type="NCBI Taxonomy" id="117008"/>
    <lineage>
        <taxon>Eukaryota</taxon>
        <taxon>Sar</taxon>
        <taxon>Alveolata</taxon>
        <taxon>Apicomplexa</taxon>
        <taxon>Conoidasida</taxon>
        <taxon>Coccidia</taxon>
        <taxon>Eucoccidiorida</taxon>
        <taxon>Eimeriorina</taxon>
        <taxon>Cryptosporidiidae</taxon>
        <taxon>Cryptosporidium</taxon>
    </lineage>
</organism>
<evidence type="ECO:0000256" key="3">
    <source>
        <dbReference type="ARBA" id="ARBA00022741"/>
    </source>
</evidence>
<dbReference type="PANTHER" id="PTHR43851:SF3">
    <property type="entry name" value="COENZYME Q8"/>
    <property type="match status" value="1"/>
</dbReference>
<proteinExistence type="inferred from homology"/>
<dbReference type="VEuPathDB" id="CryptoDB:cand_020550"/>
<evidence type="ECO:0000256" key="4">
    <source>
        <dbReference type="ARBA" id="ARBA00022840"/>
    </source>
</evidence>
<dbReference type="SUPFAM" id="SSF56112">
    <property type="entry name" value="Protein kinase-like (PK-like)"/>
    <property type="match status" value="1"/>
</dbReference>